<feature type="region of interest" description="Disordered" evidence="1">
    <location>
        <begin position="124"/>
        <end position="158"/>
    </location>
</feature>
<dbReference type="EMBL" id="ON887157">
    <property type="protein sequence ID" value="WBR15025.1"/>
    <property type="molecule type" value="Genomic_DNA"/>
</dbReference>
<dbReference type="Proteomes" id="UP001185135">
    <property type="component" value="Segment"/>
</dbReference>
<feature type="compositionally biased region" description="Basic residues" evidence="1">
    <location>
        <begin position="148"/>
        <end position="158"/>
    </location>
</feature>
<organism evidence="2 3">
    <name type="scientific">Pandoravirus kuranda</name>
    <dbReference type="NCBI Taxonomy" id="3019033"/>
    <lineage>
        <taxon>Viruses</taxon>
        <taxon>Pandoravirus</taxon>
    </lineage>
</organism>
<evidence type="ECO:0000313" key="2">
    <source>
        <dbReference type="EMBL" id="WBR15025.1"/>
    </source>
</evidence>
<feature type="region of interest" description="Disordered" evidence="1">
    <location>
        <begin position="188"/>
        <end position="229"/>
    </location>
</feature>
<proteinExistence type="predicted"/>
<evidence type="ECO:0008006" key="4">
    <source>
        <dbReference type="Google" id="ProtNLM"/>
    </source>
</evidence>
<sequence>MHAARGPHCTAPADTCSVPLAQPDVGAVVRETSQHFVCARLPIELWMTIVSPHADDRRTLSAVSAVCRALRDVAMAISAEKIRQTRALMDCIVDKWERESVAADEAWAAGVNCHRCEDLVDDDDNNAEHSAKTSLSSSSASSMMTTVRHARTSHKATHVARGRNIVSTYDNTLLCDDCAADALVHAHDHRDRDNHGSDTDTDTDSNSDSNSDSNNNSNSETESEAPSVDLVVDRVDLHAPHVWRDYHDNYAPSHAIDDHFIVPAPLVHSIDLDAAARLGALNAASPFYFYADGTPLGAIPSARSWMPLTTVGALPVAHYDYEGLFVCCDSSHPAWGSIAAASIAGRSNDFVIMFAWNERIAAKYKQRDSDQRHMDVASWLTYVCYEADDLPTC</sequence>
<evidence type="ECO:0000313" key="3">
    <source>
        <dbReference type="Proteomes" id="UP001185135"/>
    </source>
</evidence>
<feature type="compositionally biased region" description="Low complexity" evidence="1">
    <location>
        <begin position="132"/>
        <end position="146"/>
    </location>
</feature>
<protein>
    <recommendedName>
        <fullName evidence="4">F-box domain containing protein</fullName>
    </recommendedName>
</protein>
<accession>A0AA95EFF3</accession>
<feature type="compositionally biased region" description="Low complexity" evidence="1">
    <location>
        <begin position="206"/>
        <end position="220"/>
    </location>
</feature>
<gene>
    <name evidence="2" type="ORF">pkur_cds_851</name>
</gene>
<name>A0AA95EFF3_9VIRU</name>
<feature type="compositionally biased region" description="Basic and acidic residues" evidence="1">
    <location>
        <begin position="188"/>
        <end position="198"/>
    </location>
</feature>
<reference evidence="2" key="1">
    <citation type="submission" date="2022-06" db="EMBL/GenBank/DDBJ databases">
        <authorList>
            <person name="Legendre M."/>
            <person name="Claverie J.-M."/>
            <person name="Alempic J.-M."/>
            <person name="Abergel C."/>
        </authorList>
    </citation>
    <scope>NUCLEOTIDE SEQUENCE</scope>
    <source>
        <strain evidence="2">Kuranda</strain>
    </source>
</reference>
<evidence type="ECO:0000256" key="1">
    <source>
        <dbReference type="SAM" id="MobiDB-lite"/>
    </source>
</evidence>